<feature type="compositionally biased region" description="Pro residues" evidence="1">
    <location>
        <begin position="154"/>
        <end position="163"/>
    </location>
</feature>
<evidence type="ECO:0000313" key="3">
    <source>
        <dbReference type="Proteomes" id="UP000815325"/>
    </source>
</evidence>
<feature type="compositionally biased region" description="Pro residues" evidence="1">
    <location>
        <begin position="124"/>
        <end position="133"/>
    </location>
</feature>
<feature type="compositionally biased region" description="Basic and acidic residues" evidence="1">
    <location>
        <begin position="51"/>
        <end position="68"/>
    </location>
</feature>
<evidence type="ECO:0000313" key="2">
    <source>
        <dbReference type="EMBL" id="KAF5825928.1"/>
    </source>
</evidence>
<protein>
    <submittedName>
        <fullName evidence="2">Uncharacterized protein</fullName>
    </submittedName>
</protein>
<feature type="compositionally biased region" description="Pro residues" evidence="1">
    <location>
        <begin position="1"/>
        <end position="12"/>
    </location>
</feature>
<name>A0ABQ7FU36_DUNSA</name>
<feature type="compositionally biased region" description="Basic and acidic residues" evidence="1">
    <location>
        <begin position="185"/>
        <end position="227"/>
    </location>
</feature>
<feature type="region of interest" description="Disordered" evidence="1">
    <location>
        <begin position="1"/>
        <end position="254"/>
    </location>
</feature>
<dbReference type="Proteomes" id="UP000815325">
    <property type="component" value="Unassembled WGS sequence"/>
</dbReference>
<organism evidence="2 3">
    <name type="scientific">Dunaliella salina</name>
    <name type="common">Green alga</name>
    <name type="synonym">Protococcus salinus</name>
    <dbReference type="NCBI Taxonomy" id="3046"/>
    <lineage>
        <taxon>Eukaryota</taxon>
        <taxon>Viridiplantae</taxon>
        <taxon>Chlorophyta</taxon>
        <taxon>core chlorophytes</taxon>
        <taxon>Chlorophyceae</taxon>
        <taxon>CS clade</taxon>
        <taxon>Chlamydomonadales</taxon>
        <taxon>Dunaliellaceae</taxon>
        <taxon>Dunaliella</taxon>
    </lineage>
</organism>
<comment type="caution">
    <text evidence="2">The sequence shown here is derived from an EMBL/GenBank/DDBJ whole genome shotgun (WGS) entry which is preliminary data.</text>
</comment>
<dbReference type="EMBL" id="MU071668">
    <property type="protein sequence ID" value="KAF5825928.1"/>
    <property type="molecule type" value="Genomic_DNA"/>
</dbReference>
<proteinExistence type="predicted"/>
<accession>A0ABQ7FU36</accession>
<evidence type="ECO:0000256" key="1">
    <source>
        <dbReference type="SAM" id="MobiDB-lite"/>
    </source>
</evidence>
<feature type="compositionally biased region" description="Polar residues" evidence="1">
    <location>
        <begin position="166"/>
        <end position="177"/>
    </location>
</feature>
<reference evidence="2" key="1">
    <citation type="submission" date="2017-08" db="EMBL/GenBank/DDBJ databases">
        <authorList>
            <person name="Polle J.E."/>
            <person name="Barry K."/>
            <person name="Cushman J."/>
            <person name="Schmutz J."/>
            <person name="Tran D."/>
            <person name="Hathwaick L.T."/>
            <person name="Yim W.C."/>
            <person name="Jenkins J."/>
            <person name="Mckie-Krisberg Z.M."/>
            <person name="Prochnik S."/>
            <person name="Lindquist E."/>
            <person name="Dockter R.B."/>
            <person name="Adam C."/>
            <person name="Molina H."/>
            <person name="Bunkerborg J."/>
            <person name="Jin E."/>
            <person name="Buchheim M."/>
            <person name="Magnuson J."/>
        </authorList>
    </citation>
    <scope>NUCLEOTIDE SEQUENCE</scope>
    <source>
        <strain evidence="2">CCAP 19/18</strain>
    </source>
</reference>
<feature type="non-terminal residue" evidence="2">
    <location>
        <position position="1"/>
    </location>
</feature>
<sequence length="254" mass="27917">HGLPFRPSPAAFPPLDRRPPPPSSAQLNPEEYPSLSATARADKAHPKHSSTRHEHPQDVRGWADDERAPPSLGLRSSDWPRADELPRFDRFGERLPPGRGFADYDAPLRPGMYDDDSPFLHPRGVPPPPPPRRPGSFGPSFTDGHGFEPYEQLFPPPPPPRHPPGTMQQGSRGSTRQQEQEDDDPERRAFKEELEKLAADLEKKKLDERSEAEAEKRTGAAADDKASGSKAGGAAEEEASREGDKVSTSATHTV</sequence>
<feature type="compositionally biased region" description="Basic and acidic residues" evidence="1">
    <location>
        <begin position="78"/>
        <end position="93"/>
    </location>
</feature>
<gene>
    <name evidence="2" type="ORF">DUNSADRAFT_5892</name>
</gene>
<keyword evidence="3" id="KW-1185">Reference proteome</keyword>